<comment type="caution">
    <text evidence="6">The sequence shown here is derived from an EMBL/GenBank/DDBJ whole genome shotgun (WGS) entry which is preliminary data.</text>
</comment>
<keyword evidence="3 6" id="KW-0012">Acyltransferase</keyword>
<evidence type="ECO:0000256" key="2">
    <source>
        <dbReference type="ARBA" id="ARBA00022679"/>
    </source>
</evidence>
<accession>B9D2B8</accession>
<dbReference type="STRING" id="553218.CAMRE0001_0343"/>
<keyword evidence="4" id="KW-1133">Transmembrane helix</keyword>
<keyword evidence="4" id="KW-0812">Transmembrane</keyword>
<name>B9D2B8_CAMRE</name>
<protein>
    <submittedName>
        <fullName evidence="6">Acyltransferase</fullName>
    </submittedName>
</protein>
<feature type="domain" description="Phospholipid/glycerol acyltransferase" evidence="5">
    <location>
        <begin position="57"/>
        <end position="177"/>
    </location>
</feature>
<dbReference type="Proteomes" id="UP000003082">
    <property type="component" value="Unassembled WGS sequence"/>
</dbReference>
<dbReference type="SMART" id="SM00563">
    <property type="entry name" value="PlsC"/>
    <property type="match status" value="1"/>
</dbReference>
<evidence type="ECO:0000256" key="4">
    <source>
        <dbReference type="SAM" id="Phobius"/>
    </source>
</evidence>
<evidence type="ECO:0000259" key="5">
    <source>
        <dbReference type="SMART" id="SM00563"/>
    </source>
</evidence>
<evidence type="ECO:0000256" key="3">
    <source>
        <dbReference type="ARBA" id="ARBA00023315"/>
    </source>
</evidence>
<dbReference type="eggNOG" id="COG0204">
    <property type="taxonomic scope" value="Bacteria"/>
</dbReference>
<reference evidence="6 7" key="1">
    <citation type="submission" date="2008-08" db="EMBL/GenBank/DDBJ databases">
        <authorList>
            <person name="Madupu R."/>
            <person name="Durkin A.S."/>
            <person name="Torralba M."/>
            <person name="Methe B."/>
            <person name="Sutton G.G."/>
            <person name="Strausberg R.L."/>
            <person name="Nelson K.E."/>
        </authorList>
    </citation>
    <scope>NUCLEOTIDE SEQUENCE [LARGE SCALE GENOMIC DNA]</scope>
    <source>
        <strain evidence="6 7">RM3267</strain>
    </source>
</reference>
<dbReference type="InterPro" id="IPR002123">
    <property type="entry name" value="Plipid/glycerol_acylTrfase"/>
</dbReference>
<organism evidence="6 7">
    <name type="scientific">Campylobacter rectus RM3267</name>
    <dbReference type="NCBI Taxonomy" id="553218"/>
    <lineage>
        <taxon>Bacteria</taxon>
        <taxon>Pseudomonadati</taxon>
        <taxon>Campylobacterota</taxon>
        <taxon>Epsilonproteobacteria</taxon>
        <taxon>Campylobacterales</taxon>
        <taxon>Campylobacteraceae</taxon>
        <taxon>Campylobacter</taxon>
    </lineage>
</organism>
<sequence length="232" mass="26245">MQVKFDAPNKTNLIKAKRKNMKEFLAAALDFILCRITIFITGVRPPQELLNIGDGTKIYYANHASHGDFLLIFVSLPYRVRKRVRPVAAAEYWQGGPVRRFLAKNVFNMVLISRRKDPLEALTQMSEALRTHSLIIFPEGTRKMNDDLALQPFKSGIFRLAQQCPDVPLVPVWIKNARNVLPKGFFVPIPLLCELIVGEEIFYGGEGKGEFLQKAQDALLAMSETQNDKTKA</sequence>
<dbReference type="Pfam" id="PF01553">
    <property type="entry name" value="Acyltransferase"/>
    <property type="match status" value="1"/>
</dbReference>
<dbReference type="PANTHER" id="PTHR10434">
    <property type="entry name" value="1-ACYL-SN-GLYCEROL-3-PHOSPHATE ACYLTRANSFERASE"/>
    <property type="match status" value="1"/>
</dbReference>
<dbReference type="AlphaFoldDB" id="B9D2B8"/>
<dbReference type="PANTHER" id="PTHR10434:SF11">
    <property type="entry name" value="1-ACYL-SN-GLYCEROL-3-PHOSPHATE ACYLTRANSFERASE"/>
    <property type="match status" value="1"/>
</dbReference>
<evidence type="ECO:0000256" key="1">
    <source>
        <dbReference type="ARBA" id="ARBA00005189"/>
    </source>
</evidence>
<keyword evidence="2 6" id="KW-0808">Transferase</keyword>
<dbReference type="SUPFAM" id="SSF69593">
    <property type="entry name" value="Glycerol-3-phosphate (1)-acyltransferase"/>
    <property type="match status" value="1"/>
</dbReference>
<dbReference type="EMBL" id="ACFU01000013">
    <property type="protein sequence ID" value="EEF13787.1"/>
    <property type="molecule type" value="Genomic_DNA"/>
</dbReference>
<comment type="pathway">
    <text evidence="1">Lipid metabolism.</text>
</comment>
<keyword evidence="7" id="KW-1185">Reference proteome</keyword>
<proteinExistence type="predicted"/>
<feature type="transmembrane region" description="Helical" evidence="4">
    <location>
        <begin position="24"/>
        <end position="43"/>
    </location>
</feature>
<dbReference type="GO" id="GO:0003841">
    <property type="term" value="F:1-acylglycerol-3-phosphate O-acyltransferase activity"/>
    <property type="evidence" value="ECO:0007669"/>
    <property type="project" value="TreeGrafter"/>
</dbReference>
<gene>
    <name evidence="6" type="ORF">CAMRE0001_0343</name>
</gene>
<dbReference type="CDD" id="cd07989">
    <property type="entry name" value="LPLAT_AGPAT-like"/>
    <property type="match status" value="1"/>
</dbReference>
<dbReference type="GO" id="GO:0006654">
    <property type="term" value="P:phosphatidic acid biosynthetic process"/>
    <property type="evidence" value="ECO:0007669"/>
    <property type="project" value="TreeGrafter"/>
</dbReference>
<keyword evidence="4" id="KW-0472">Membrane</keyword>
<evidence type="ECO:0000313" key="7">
    <source>
        <dbReference type="Proteomes" id="UP000003082"/>
    </source>
</evidence>
<evidence type="ECO:0000313" key="6">
    <source>
        <dbReference type="EMBL" id="EEF13787.1"/>
    </source>
</evidence>